<comment type="caution">
    <text evidence="4">The sequence shown here is derived from an EMBL/GenBank/DDBJ whole genome shotgun (WGS) entry which is preliminary data.</text>
</comment>
<evidence type="ECO:0000256" key="3">
    <source>
        <dbReference type="SAM" id="MobiDB-lite"/>
    </source>
</evidence>
<dbReference type="Pfam" id="PF00261">
    <property type="entry name" value="Tropomyosin"/>
    <property type="match status" value="1"/>
</dbReference>
<evidence type="ECO:0000313" key="5">
    <source>
        <dbReference type="Proteomes" id="UP001174909"/>
    </source>
</evidence>
<reference evidence="4" key="1">
    <citation type="submission" date="2023-03" db="EMBL/GenBank/DDBJ databases">
        <authorList>
            <person name="Steffen K."/>
            <person name="Cardenas P."/>
        </authorList>
    </citation>
    <scope>NUCLEOTIDE SEQUENCE</scope>
</reference>
<keyword evidence="2" id="KW-0175">Coiled coil</keyword>
<gene>
    <name evidence="4" type="ORF">GBAR_LOCUS8818</name>
</gene>
<name>A0AA35WE83_GEOBA</name>
<evidence type="ECO:0000256" key="1">
    <source>
        <dbReference type="ARBA" id="ARBA00009036"/>
    </source>
</evidence>
<sequence>MEGIKKKLQALRGEVEEASTREAEAKEEAAKARQEADRLQEEKEDVQRKLVILQDDLEKSEARADEYRKEAEEKASALDETERLLRKLTTNKDVDSDEKEILIEEIRAKTDRAVELEKLVEELNGRIKLLEGDLESAEDRNDEQSRKVGSLEKELTEPQTH</sequence>
<evidence type="ECO:0000313" key="4">
    <source>
        <dbReference type="EMBL" id="CAI8014051.1"/>
    </source>
</evidence>
<feature type="compositionally biased region" description="Basic and acidic residues" evidence="3">
    <location>
        <begin position="13"/>
        <end position="41"/>
    </location>
</feature>
<proteinExistence type="inferred from homology"/>
<dbReference type="Gene3D" id="1.20.5.170">
    <property type="match status" value="1"/>
</dbReference>
<feature type="region of interest" description="Disordered" evidence="3">
    <location>
        <begin position="132"/>
        <end position="161"/>
    </location>
</feature>
<dbReference type="PANTHER" id="PTHR19269">
    <property type="entry name" value="TROPOMYOSIN"/>
    <property type="match status" value="1"/>
</dbReference>
<dbReference type="AlphaFoldDB" id="A0AA35WE83"/>
<dbReference type="SUPFAM" id="SSF57997">
    <property type="entry name" value="Tropomyosin"/>
    <property type="match status" value="1"/>
</dbReference>
<dbReference type="Proteomes" id="UP001174909">
    <property type="component" value="Unassembled WGS sequence"/>
</dbReference>
<feature type="region of interest" description="Disordered" evidence="3">
    <location>
        <begin position="1"/>
        <end position="41"/>
    </location>
</feature>
<accession>A0AA35WE83</accession>
<comment type="similarity">
    <text evidence="1">Belongs to the tropomyosin family.</text>
</comment>
<dbReference type="EMBL" id="CASHTH010001322">
    <property type="protein sequence ID" value="CAI8014051.1"/>
    <property type="molecule type" value="Genomic_DNA"/>
</dbReference>
<evidence type="ECO:0000256" key="2">
    <source>
        <dbReference type="ARBA" id="ARBA00023054"/>
    </source>
</evidence>
<protein>
    <recommendedName>
        <fullName evidence="6">Tropomyosin</fullName>
    </recommendedName>
</protein>
<keyword evidence="5" id="KW-1185">Reference proteome</keyword>
<dbReference type="InterPro" id="IPR000533">
    <property type="entry name" value="Tropomyosin"/>
</dbReference>
<organism evidence="4 5">
    <name type="scientific">Geodia barretti</name>
    <name type="common">Barrett's horny sponge</name>
    <dbReference type="NCBI Taxonomy" id="519541"/>
    <lineage>
        <taxon>Eukaryota</taxon>
        <taxon>Metazoa</taxon>
        <taxon>Porifera</taxon>
        <taxon>Demospongiae</taxon>
        <taxon>Heteroscleromorpha</taxon>
        <taxon>Tetractinellida</taxon>
        <taxon>Astrophorina</taxon>
        <taxon>Geodiidae</taxon>
        <taxon>Geodia</taxon>
    </lineage>
</organism>
<evidence type="ECO:0008006" key="6">
    <source>
        <dbReference type="Google" id="ProtNLM"/>
    </source>
</evidence>